<dbReference type="OrthoDB" id="3261222at2759"/>
<reference evidence="1" key="1">
    <citation type="journal article" date="2020" name="Stud. Mycol.">
        <title>101 Dothideomycetes genomes: a test case for predicting lifestyles and emergence of pathogens.</title>
        <authorList>
            <person name="Haridas S."/>
            <person name="Albert R."/>
            <person name="Binder M."/>
            <person name="Bloem J."/>
            <person name="Labutti K."/>
            <person name="Salamov A."/>
            <person name="Andreopoulos B."/>
            <person name="Baker S."/>
            <person name="Barry K."/>
            <person name="Bills G."/>
            <person name="Bluhm B."/>
            <person name="Cannon C."/>
            <person name="Castanera R."/>
            <person name="Culley D."/>
            <person name="Daum C."/>
            <person name="Ezra D."/>
            <person name="Gonzalez J."/>
            <person name="Henrissat B."/>
            <person name="Kuo A."/>
            <person name="Liang C."/>
            <person name="Lipzen A."/>
            <person name="Lutzoni F."/>
            <person name="Magnuson J."/>
            <person name="Mondo S."/>
            <person name="Nolan M."/>
            <person name="Ohm R."/>
            <person name="Pangilinan J."/>
            <person name="Park H.-J."/>
            <person name="Ramirez L."/>
            <person name="Alfaro M."/>
            <person name="Sun H."/>
            <person name="Tritt A."/>
            <person name="Yoshinaga Y."/>
            <person name="Zwiers L.-H."/>
            <person name="Turgeon B."/>
            <person name="Goodwin S."/>
            <person name="Spatafora J."/>
            <person name="Crous P."/>
            <person name="Grigoriev I."/>
        </authorList>
    </citation>
    <scope>NUCLEOTIDE SEQUENCE</scope>
    <source>
        <strain evidence="1">CBS 207.26</strain>
    </source>
</reference>
<accession>A0A6A6DH51</accession>
<proteinExistence type="predicted"/>
<gene>
    <name evidence="1" type="ORF">K469DRAFT_448492</name>
</gene>
<dbReference type="EMBL" id="ML994698">
    <property type="protein sequence ID" value="KAF2176916.1"/>
    <property type="molecule type" value="Genomic_DNA"/>
</dbReference>
<sequence>TNPLSTRNVKAFRRFVSPLQRIAQMHQDTQTDRMESILPYAVRPWEARLPAVIELDKTKAIELANHSYGIRIATSSSNCKGMVGMGGAIQDT</sequence>
<feature type="non-terminal residue" evidence="1">
    <location>
        <position position="1"/>
    </location>
</feature>
<keyword evidence="2" id="KW-1185">Reference proteome</keyword>
<dbReference type="Proteomes" id="UP000800200">
    <property type="component" value="Unassembled WGS sequence"/>
</dbReference>
<dbReference type="AlphaFoldDB" id="A0A6A6DH51"/>
<organism evidence="1 2">
    <name type="scientific">Zopfia rhizophila CBS 207.26</name>
    <dbReference type="NCBI Taxonomy" id="1314779"/>
    <lineage>
        <taxon>Eukaryota</taxon>
        <taxon>Fungi</taxon>
        <taxon>Dikarya</taxon>
        <taxon>Ascomycota</taxon>
        <taxon>Pezizomycotina</taxon>
        <taxon>Dothideomycetes</taxon>
        <taxon>Dothideomycetes incertae sedis</taxon>
        <taxon>Zopfiaceae</taxon>
        <taxon>Zopfia</taxon>
    </lineage>
</organism>
<evidence type="ECO:0000313" key="1">
    <source>
        <dbReference type="EMBL" id="KAF2176916.1"/>
    </source>
</evidence>
<protein>
    <submittedName>
        <fullName evidence="1">Uncharacterized protein</fullName>
    </submittedName>
</protein>
<name>A0A6A6DH51_9PEZI</name>
<evidence type="ECO:0000313" key="2">
    <source>
        <dbReference type="Proteomes" id="UP000800200"/>
    </source>
</evidence>
<feature type="non-terminal residue" evidence="1">
    <location>
        <position position="92"/>
    </location>
</feature>